<proteinExistence type="inferred from homology"/>
<dbReference type="NCBIfam" id="TIGR00135">
    <property type="entry name" value="gatC"/>
    <property type="match status" value="1"/>
</dbReference>
<evidence type="ECO:0000313" key="3">
    <source>
        <dbReference type="Proteomes" id="UP000077628"/>
    </source>
</evidence>
<gene>
    <name evidence="1" type="primary">gatC</name>
    <name evidence="2" type="ORF">A1355_16880</name>
</gene>
<evidence type="ECO:0000313" key="2">
    <source>
        <dbReference type="EMBL" id="OAI29142.1"/>
    </source>
</evidence>
<comment type="similarity">
    <text evidence="1">Belongs to the GatC family.</text>
</comment>
<dbReference type="Pfam" id="PF02686">
    <property type="entry name" value="GatC"/>
    <property type="match status" value="1"/>
</dbReference>
<dbReference type="InterPro" id="IPR036113">
    <property type="entry name" value="Asp/Glu-ADT_sf_sub_c"/>
</dbReference>
<keyword evidence="1" id="KW-0436">Ligase</keyword>
<comment type="subunit">
    <text evidence="1">Heterotrimer of A, B and C subunits.</text>
</comment>
<sequence length="95" mass="10524">MSLTANDVKKIAYLARLGIEESQVEHYAKDLSNMLDLMTRMGQTDTAGIAPMAHPLDQTQRLRADTAVETNQRAHFQAIAPQTEAGLYLVPKVIE</sequence>
<dbReference type="RefSeq" id="WP_064023925.1">
    <property type="nucleotide sequence ID" value="NZ_LUUK01000004.1"/>
</dbReference>
<dbReference type="HAMAP" id="MF_00122">
    <property type="entry name" value="GatC"/>
    <property type="match status" value="1"/>
</dbReference>
<dbReference type="GO" id="GO:0070681">
    <property type="term" value="P:glutaminyl-tRNAGln biosynthesis via transamidation"/>
    <property type="evidence" value="ECO:0007669"/>
    <property type="project" value="TreeGrafter"/>
</dbReference>
<comment type="catalytic activity">
    <reaction evidence="1">
        <text>L-glutamyl-tRNA(Gln) + L-glutamine + ATP + H2O = L-glutaminyl-tRNA(Gln) + L-glutamate + ADP + phosphate + H(+)</text>
        <dbReference type="Rhea" id="RHEA:17521"/>
        <dbReference type="Rhea" id="RHEA-COMP:9681"/>
        <dbReference type="Rhea" id="RHEA-COMP:9684"/>
        <dbReference type="ChEBI" id="CHEBI:15377"/>
        <dbReference type="ChEBI" id="CHEBI:15378"/>
        <dbReference type="ChEBI" id="CHEBI:29985"/>
        <dbReference type="ChEBI" id="CHEBI:30616"/>
        <dbReference type="ChEBI" id="CHEBI:43474"/>
        <dbReference type="ChEBI" id="CHEBI:58359"/>
        <dbReference type="ChEBI" id="CHEBI:78520"/>
        <dbReference type="ChEBI" id="CHEBI:78521"/>
        <dbReference type="ChEBI" id="CHEBI:456216"/>
    </reaction>
</comment>
<dbReference type="InterPro" id="IPR003837">
    <property type="entry name" value="GatC"/>
</dbReference>
<dbReference type="GO" id="GO:0006450">
    <property type="term" value="P:regulation of translational fidelity"/>
    <property type="evidence" value="ECO:0007669"/>
    <property type="project" value="InterPro"/>
</dbReference>
<name>A0A177PGG7_9GAMM</name>
<keyword evidence="1" id="KW-0648">Protein biosynthesis</keyword>
<dbReference type="GO" id="GO:0005524">
    <property type="term" value="F:ATP binding"/>
    <property type="evidence" value="ECO:0007669"/>
    <property type="project" value="UniProtKB-KW"/>
</dbReference>
<dbReference type="STRING" id="702114.A1355_16880"/>
<protein>
    <recommendedName>
        <fullName evidence="1">Aspartyl/glutamyl-tRNA(Asn/Gln) amidotransferase subunit C</fullName>
        <shortName evidence="1">Asp/Glu-ADT subunit C</shortName>
        <ecNumber evidence="1">6.3.5.-</ecNumber>
    </recommendedName>
</protein>
<dbReference type="OrthoDB" id="9794326at2"/>
<comment type="caution">
    <text evidence="2">The sequence shown here is derived from an EMBL/GenBank/DDBJ whole genome shotgun (WGS) entry which is preliminary data.</text>
</comment>
<organism evidence="2 3">
    <name type="scientific">Methylomonas koyamae</name>
    <dbReference type="NCBI Taxonomy" id="702114"/>
    <lineage>
        <taxon>Bacteria</taxon>
        <taxon>Pseudomonadati</taxon>
        <taxon>Pseudomonadota</taxon>
        <taxon>Gammaproteobacteria</taxon>
        <taxon>Methylococcales</taxon>
        <taxon>Methylococcaceae</taxon>
        <taxon>Methylomonas</taxon>
    </lineage>
</organism>
<reference evidence="3" key="1">
    <citation type="submission" date="2016-03" db="EMBL/GenBank/DDBJ databases">
        <authorList>
            <person name="Heylen K."/>
            <person name="De Vos P."/>
            <person name="Vekeman B."/>
        </authorList>
    </citation>
    <scope>NUCLEOTIDE SEQUENCE [LARGE SCALE GENOMIC DNA]</scope>
    <source>
        <strain evidence="3">R-45383</strain>
    </source>
</reference>
<dbReference type="GO" id="GO:0006412">
    <property type="term" value="P:translation"/>
    <property type="evidence" value="ECO:0007669"/>
    <property type="project" value="UniProtKB-UniRule"/>
</dbReference>
<keyword evidence="1" id="KW-0067">ATP-binding</keyword>
<dbReference type="PANTHER" id="PTHR15004:SF0">
    <property type="entry name" value="GLUTAMYL-TRNA(GLN) AMIDOTRANSFERASE SUBUNIT C, MITOCHONDRIAL"/>
    <property type="match status" value="1"/>
</dbReference>
<evidence type="ECO:0000256" key="1">
    <source>
        <dbReference type="HAMAP-Rule" id="MF_00122"/>
    </source>
</evidence>
<comment type="catalytic activity">
    <reaction evidence="1">
        <text>L-aspartyl-tRNA(Asn) + L-glutamine + ATP + H2O = L-asparaginyl-tRNA(Asn) + L-glutamate + ADP + phosphate + 2 H(+)</text>
        <dbReference type="Rhea" id="RHEA:14513"/>
        <dbReference type="Rhea" id="RHEA-COMP:9674"/>
        <dbReference type="Rhea" id="RHEA-COMP:9677"/>
        <dbReference type="ChEBI" id="CHEBI:15377"/>
        <dbReference type="ChEBI" id="CHEBI:15378"/>
        <dbReference type="ChEBI" id="CHEBI:29985"/>
        <dbReference type="ChEBI" id="CHEBI:30616"/>
        <dbReference type="ChEBI" id="CHEBI:43474"/>
        <dbReference type="ChEBI" id="CHEBI:58359"/>
        <dbReference type="ChEBI" id="CHEBI:78515"/>
        <dbReference type="ChEBI" id="CHEBI:78516"/>
        <dbReference type="ChEBI" id="CHEBI:456216"/>
    </reaction>
</comment>
<dbReference type="EMBL" id="LUUK01000004">
    <property type="protein sequence ID" value="OAI29142.1"/>
    <property type="molecule type" value="Genomic_DNA"/>
</dbReference>
<keyword evidence="2" id="KW-0808">Transferase</keyword>
<dbReference type="GO" id="GO:0050567">
    <property type="term" value="F:glutaminyl-tRNA synthase (glutamine-hydrolyzing) activity"/>
    <property type="evidence" value="ECO:0007669"/>
    <property type="project" value="UniProtKB-UniRule"/>
</dbReference>
<dbReference type="AlphaFoldDB" id="A0A177PGG7"/>
<dbReference type="GO" id="GO:0016740">
    <property type="term" value="F:transferase activity"/>
    <property type="evidence" value="ECO:0007669"/>
    <property type="project" value="UniProtKB-KW"/>
</dbReference>
<keyword evidence="1" id="KW-0547">Nucleotide-binding</keyword>
<accession>A0A177PGG7</accession>
<keyword evidence="3" id="KW-1185">Reference proteome</keyword>
<dbReference type="Proteomes" id="UP000077628">
    <property type="component" value="Unassembled WGS sequence"/>
</dbReference>
<dbReference type="Gene3D" id="1.10.20.60">
    <property type="entry name" value="Glu-tRNAGln amidotransferase C subunit, N-terminal domain"/>
    <property type="match status" value="1"/>
</dbReference>
<dbReference type="EC" id="6.3.5.-" evidence="1"/>
<dbReference type="SUPFAM" id="SSF141000">
    <property type="entry name" value="Glu-tRNAGln amidotransferase C subunit"/>
    <property type="match status" value="1"/>
</dbReference>
<dbReference type="PANTHER" id="PTHR15004">
    <property type="entry name" value="GLUTAMYL-TRNA(GLN) AMIDOTRANSFERASE SUBUNIT C, MITOCHONDRIAL"/>
    <property type="match status" value="1"/>
</dbReference>
<comment type="function">
    <text evidence="1">Allows the formation of correctly charged Asn-tRNA(Asn) or Gln-tRNA(Gln) through the transamidation of misacylated Asp-tRNA(Asn) or Glu-tRNA(Gln) in organisms which lack either or both of asparaginyl-tRNA or glutaminyl-tRNA synthetases. The reaction takes place in the presence of glutamine and ATP through an activated phospho-Asp-tRNA(Asn) or phospho-Glu-tRNA(Gln).</text>
</comment>
<dbReference type="GO" id="GO:0050566">
    <property type="term" value="F:asparaginyl-tRNA synthase (glutamine-hydrolyzing) activity"/>
    <property type="evidence" value="ECO:0007669"/>
    <property type="project" value="RHEA"/>
</dbReference>